<evidence type="ECO:0000313" key="1">
    <source>
        <dbReference type="EMBL" id="JAE30071.1"/>
    </source>
</evidence>
<dbReference type="EMBL" id="GBRH01167825">
    <property type="protein sequence ID" value="JAE30071.1"/>
    <property type="molecule type" value="Transcribed_RNA"/>
</dbReference>
<sequence>MVLTVISLSLSMTTEYQIFYQFKLHRRR</sequence>
<dbReference type="AlphaFoldDB" id="A0A0A9H5E9"/>
<accession>A0A0A9H5E9</accession>
<reference evidence="1" key="2">
    <citation type="journal article" date="2015" name="Data Brief">
        <title>Shoot transcriptome of the giant reed, Arundo donax.</title>
        <authorList>
            <person name="Barrero R.A."/>
            <person name="Guerrero F.D."/>
            <person name="Moolhuijzen P."/>
            <person name="Goolsby J.A."/>
            <person name="Tidwell J."/>
            <person name="Bellgard S.E."/>
            <person name="Bellgard M.I."/>
        </authorList>
    </citation>
    <scope>NUCLEOTIDE SEQUENCE</scope>
    <source>
        <tissue evidence="1">Shoot tissue taken approximately 20 cm above the soil surface</tissue>
    </source>
</reference>
<protein>
    <submittedName>
        <fullName evidence="1">Uncharacterized protein</fullName>
    </submittedName>
</protein>
<reference evidence="1" key="1">
    <citation type="submission" date="2014-09" db="EMBL/GenBank/DDBJ databases">
        <authorList>
            <person name="Magalhaes I.L.F."/>
            <person name="Oliveira U."/>
            <person name="Santos F.R."/>
            <person name="Vidigal T.H.D.A."/>
            <person name="Brescovit A.D."/>
            <person name="Santos A.J."/>
        </authorList>
    </citation>
    <scope>NUCLEOTIDE SEQUENCE</scope>
    <source>
        <tissue evidence="1">Shoot tissue taken approximately 20 cm above the soil surface</tissue>
    </source>
</reference>
<organism evidence="1">
    <name type="scientific">Arundo donax</name>
    <name type="common">Giant reed</name>
    <name type="synonym">Donax arundinaceus</name>
    <dbReference type="NCBI Taxonomy" id="35708"/>
    <lineage>
        <taxon>Eukaryota</taxon>
        <taxon>Viridiplantae</taxon>
        <taxon>Streptophyta</taxon>
        <taxon>Embryophyta</taxon>
        <taxon>Tracheophyta</taxon>
        <taxon>Spermatophyta</taxon>
        <taxon>Magnoliopsida</taxon>
        <taxon>Liliopsida</taxon>
        <taxon>Poales</taxon>
        <taxon>Poaceae</taxon>
        <taxon>PACMAD clade</taxon>
        <taxon>Arundinoideae</taxon>
        <taxon>Arundineae</taxon>
        <taxon>Arundo</taxon>
    </lineage>
</organism>
<proteinExistence type="predicted"/>
<name>A0A0A9H5E9_ARUDO</name>